<gene>
    <name evidence="1" type="ORF">llap_13556</name>
</gene>
<name>A0A2I0TQQ2_LIMLA</name>
<organism evidence="1 2">
    <name type="scientific">Limosa lapponica baueri</name>
    <dbReference type="NCBI Taxonomy" id="1758121"/>
    <lineage>
        <taxon>Eukaryota</taxon>
        <taxon>Metazoa</taxon>
        <taxon>Chordata</taxon>
        <taxon>Craniata</taxon>
        <taxon>Vertebrata</taxon>
        <taxon>Euteleostomi</taxon>
        <taxon>Archelosauria</taxon>
        <taxon>Archosauria</taxon>
        <taxon>Dinosauria</taxon>
        <taxon>Saurischia</taxon>
        <taxon>Theropoda</taxon>
        <taxon>Coelurosauria</taxon>
        <taxon>Aves</taxon>
        <taxon>Neognathae</taxon>
        <taxon>Neoaves</taxon>
        <taxon>Charadriiformes</taxon>
        <taxon>Scolopacidae</taxon>
        <taxon>Limosa</taxon>
    </lineage>
</organism>
<dbReference type="Proteomes" id="UP000233556">
    <property type="component" value="Unassembled WGS sequence"/>
</dbReference>
<dbReference type="OrthoDB" id="8192811at2759"/>
<dbReference type="AlphaFoldDB" id="A0A2I0TQQ2"/>
<evidence type="ECO:0000313" key="2">
    <source>
        <dbReference type="Proteomes" id="UP000233556"/>
    </source>
</evidence>
<sequence>MQNHHSILQQRISGENAVKYIPINTADNFTSCEEAEDDDTYMLMSGSETQPAVRHLSKALKPNGTEKVSNISKISFNS</sequence>
<reference evidence="2" key="1">
    <citation type="submission" date="2017-11" db="EMBL/GenBank/DDBJ databases">
        <authorList>
            <person name="Lima N.C."/>
            <person name="Parody-Merino A.M."/>
            <person name="Battley P.F."/>
            <person name="Fidler A.E."/>
            <person name="Prosdocimi F."/>
        </authorList>
    </citation>
    <scope>NUCLEOTIDE SEQUENCE [LARGE SCALE GENOMIC DNA]</scope>
</reference>
<reference evidence="2" key="2">
    <citation type="submission" date="2017-12" db="EMBL/GenBank/DDBJ databases">
        <title>Genome sequence of the Bar-tailed Godwit (Limosa lapponica baueri).</title>
        <authorList>
            <person name="Lima N.C.B."/>
            <person name="Parody-Merino A.M."/>
            <person name="Battley P.F."/>
            <person name="Fidler A.E."/>
            <person name="Prosdocimi F."/>
        </authorList>
    </citation>
    <scope>NUCLEOTIDE SEQUENCE [LARGE SCALE GENOMIC DNA]</scope>
</reference>
<dbReference type="EMBL" id="KZ507840">
    <property type="protein sequence ID" value="PKU36139.1"/>
    <property type="molecule type" value="Genomic_DNA"/>
</dbReference>
<keyword evidence="2" id="KW-1185">Reference proteome</keyword>
<protein>
    <submittedName>
        <fullName evidence="1">Uncharacterized protein</fullName>
    </submittedName>
</protein>
<accession>A0A2I0TQQ2</accession>
<evidence type="ECO:0000313" key="1">
    <source>
        <dbReference type="EMBL" id="PKU36139.1"/>
    </source>
</evidence>
<proteinExistence type="predicted"/>